<evidence type="ECO:0000313" key="3">
    <source>
        <dbReference type="Proteomes" id="UP000317940"/>
    </source>
</evidence>
<feature type="domain" description="N-acetyltransferase" evidence="1">
    <location>
        <begin position="6"/>
        <end position="171"/>
    </location>
</feature>
<evidence type="ECO:0000313" key="2">
    <source>
        <dbReference type="EMBL" id="TWF90335.1"/>
    </source>
</evidence>
<organism evidence="2 3">
    <name type="scientific">Kitasatospora viridis</name>
    <dbReference type="NCBI Taxonomy" id="281105"/>
    <lineage>
        <taxon>Bacteria</taxon>
        <taxon>Bacillati</taxon>
        <taxon>Actinomycetota</taxon>
        <taxon>Actinomycetes</taxon>
        <taxon>Kitasatosporales</taxon>
        <taxon>Streptomycetaceae</taxon>
        <taxon>Kitasatospora</taxon>
    </lineage>
</organism>
<dbReference type="SUPFAM" id="SSF55729">
    <property type="entry name" value="Acyl-CoA N-acyltransferases (Nat)"/>
    <property type="match status" value="1"/>
</dbReference>
<name>A0A561TTA4_9ACTN</name>
<dbReference type="AlphaFoldDB" id="A0A561TTA4"/>
<keyword evidence="3" id="KW-1185">Reference proteome</keyword>
<dbReference type="InterPro" id="IPR000182">
    <property type="entry name" value="GNAT_dom"/>
</dbReference>
<dbReference type="OrthoDB" id="9132139at2"/>
<comment type="caution">
    <text evidence="2">The sequence shown here is derived from an EMBL/GenBank/DDBJ whole genome shotgun (WGS) entry which is preliminary data.</text>
</comment>
<accession>A0A561TTA4</accession>
<dbReference type="Gene3D" id="3.40.630.30">
    <property type="match status" value="1"/>
</dbReference>
<keyword evidence="2" id="KW-0808">Transferase</keyword>
<gene>
    <name evidence="2" type="ORF">FHX73_13379</name>
</gene>
<sequence length="178" mass="19894">MTLPPLRLREITLDDWPAVHAWASLEQACRYQPWGPNTPEQTRAFVQAAVDARSRSPRSRYPYAVCLAGEVVGMGELHVRSHGHHQGEISYILHPRLWGHGLGTAIGRALLARGFQELALHRIHATCDPRNHASAGVLRRIGMTHEGRHRHTLLTRDGWRDSDVYSILEGDWPGPGGS</sequence>
<dbReference type="PANTHER" id="PTHR43441:SF11">
    <property type="entry name" value="RIBOSOMAL-PROTEIN-SERINE ACETYLTRANSFERASE"/>
    <property type="match status" value="1"/>
</dbReference>
<dbReference type="EMBL" id="VIWT01000003">
    <property type="protein sequence ID" value="TWF90335.1"/>
    <property type="molecule type" value="Genomic_DNA"/>
</dbReference>
<dbReference type="Pfam" id="PF13302">
    <property type="entry name" value="Acetyltransf_3"/>
    <property type="match status" value="1"/>
</dbReference>
<dbReference type="PANTHER" id="PTHR43441">
    <property type="entry name" value="RIBOSOMAL-PROTEIN-SERINE ACETYLTRANSFERASE"/>
    <property type="match status" value="1"/>
</dbReference>
<reference evidence="2 3" key="1">
    <citation type="submission" date="2019-06" db="EMBL/GenBank/DDBJ databases">
        <title>Sequencing the genomes of 1000 actinobacteria strains.</title>
        <authorList>
            <person name="Klenk H.-P."/>
        </authorList>
    </citation>
    <scope>NUCLEOTIDE SEQUENCE [LARGE SCALE GENOMIC DNA]</scope>
    <source>
        <strain evidence="2 3">DSM 44826</strain>
    </source>
</reference>
<evidence type="ECO:0000259" key="1">
    <source>
        <dbReference type="PROSITE" id="PS51186"/>
    </source>
</evidence>
<dbReference type="GO" id="GO:1990189">
    <property type="term" value="F:protein N-terminal-serine acetyltransferase activity"/>
    <property type="evidence" value="ECO:0007669"/>
    <property type="project" value="TreeGrafter"/>
</dbReference>
<dbReference type="GO" id="GO:0005737">
    <property type="term" value="C:cytoplasm"/>
    <property type="evidence" value="ECO:0007669"/>
    <property type="project" value="TreeGrafter"/>
</dbReference>
<dbReference type="PROSITE" id="PS51186">
    <property type="entry name" value="GNAT"/>
    <property type="match status" value="1"/>
</dbReference>
<dbReference type="Proteomes" id="UP000317940">
    <property type="component" value="Unassembled WGS sequence"/>
</dbReference>
<dbReference type="InterPro" id="IPR016181">
    <property type="entry name" value="Acyl_CoA_acyltransferase"/>
</dbReference>
<dbReference type="CDD" id="cd04301">
    <property type="entry name" value="NAT_SF"/>
    <property type="match status" value="1"/>
</dbReference>
<dbReference type="RefSeq" id="WP_145909545.1">
    <property type="nucleotide sequence ID" value="NZ_BAAAMZ010000001.1"/>
</dbReference>
<proteinExistence type="predicted"/>
<protein>
    <submittedName>
        <fullName evidence="2">RimJ/RimL family protein N-acetyltransferase</fullName>
    </submittedName>
</protein>
<dbReference type="InterPro" id="IPR051908">
    <property type="entry name" value="Ribosomal_N-acetyltransferase"/>
</dbReference>
<dbReference type="GO" id="GO:0008999">
    <property type="term" value="F:protein-N-terminal-alanine acetyltransferase activity"/>
    <property type="evidence" value="ECO:0007669"/>
    <property type="project" value="TreeGrafter"/>
</dbReference>